<dbReference type="AlphaFoldDB" id="A0A562J525"/>
<evidence type="ECO:0000256" key="2">
    <source>
        <dbReference type="ARBA" id="ARBA00022801"/>
    </source>
</evidence>
<dbReference type="EMBL" id="VLKH01000010">
    <property type="protein sequence ID" value="TWH78217.1"/>
    <property type="molecule type" value="Genomic_DNA"/>
</dbReference>
<dbReference type="Gene3D" id="2.40.100.10">
    <property type="entry name" value="Cyclophilin-like"/>
    <property type="match status" value="1"/>
</dbReference>
<dbReference type="OrthoDB" id="9778567at2"/>
<keyword evidence="3" id="KW-0067">ATP-binding</keyword>
<evidence type="ECO:0000313" key="6">
    <source>
        <dbReference type="Proteomes" id="UP000315343"/>
    </source>
</evidence>
<keyword evidence="1" id="KW-0547">Nucleotide-binding</keyword>
<keyword evidence="6" id="KW-1185">Reference proteome</keyword>
<evidence type="ECO:0000256" key="1">
    <source>
        <dbReference type="ARBA" id="ARBA00022741"/>
    </source>
</evidence>
<comment type="caution">
    <text evidence="5">The sequence shown here is derived from an EMBL/GenBank/DDBJ whole genome shotgun (WGS) entry which is preliminary data.</text>
</comment>
<dbReference type="SUPFAM" id="SSF50891">
    <property type="entry name" value="Cyclophilin-like"/>
    <property type="match status" value="1"/>
</dbReference>
<dbReference type="PANTHER" id="PTHR34698">
    <property type="entry name" value="5-OXOPROLINASE SUBUNIT B"/>
    <property type="match status" value="1"/>
</dbReference>
<proteinExistence type="predicted"/>
<protein>
    <submittedName>
        <fullName evidence="5">KipI family sensor histidine kinase inhibitor</fullName>
    </submittedName>
</protein>
<dbReference type="GO" id="GO:0016787">
    <property type="term" value="F:hydrolase activity"/>
    <property type="evidence" value="ECO:0007669"/>
    <property type="project" value="UniProtKB-KW"/>
</dbReference>
<dbReference type="InterPro" id="IPR029000">
    <property type="entry name" value="Cyclophilin-like_dom_sf"/>
</dbReference>
<evidence type="ECO:0000259" key="4">
    <source>
        <dbReference type="SMART" id="SM00796"/>
    </source>
</evidence>
<dbReference type="SUPFAM" id="SSF160467">
    <property type="entry name" value="PH0987 N-terminal domain-like"/>
    <property type="match status" value="1"/>
</dbReference>
<keyword evidence="2" id="KW-0378">Hydrolase</keyword>
<sequence>MYDKTKYLFSGDSAIHMEFGNSISEEINKKIRAMASAIEINKVHGIMELVPTYRSLMIHYNPLETDFYKLVNTLKKIEENLSNIKLPAPEVIEIPTLYGGDLGPDIENVARHNNITVEEVVEIHTSREYLIFMLGFTPGFPYLGGMDTRIAAPRLQTPRTRIPGGSVGIAGEQTGIYPVSSPGGWQLIGSTPIKLFDPNRENPILLKSGNYIKFKKINELEYEKIKQQLDNGTYEYMTYPKEDGGDGHGTI</sequence>
<dbReference type="SMART" id="SM00796">
    <property type="entry name" value="AHS1"/>
    <property type="match status" value="1"/>
</dbReference>
<dbReference type="InterPro" id="IPR003833">
    <property type="entry name" value="CT_C_D"/>
</dbReference>
<dbReference type="Proteomes" id="UP000315343">
    <property type="component" value="Unassembled WGS sequence"/>
</dbReference>
<gene>
    <name evidence="5" type="ORF">LY60_03059</name>
</gene>
<dbReference type="InterPro" id="IPR010016">
    <property type="entry name" value="PxpB"/>
</dbReference>
<dbReference type="NCBIfam" id="TIGR00370">
    <property type="entry name" value="5-oxoprolinase subunit PxpB"/>
    <property type="match status" value="1"/>
</dbReference>
<evidence type="ECO:0000313" key="5">
    <source>
        <dbReference type="EMBL" id="TWH78217.1"/>
    </source>
</evidence>
<dbReference type="Gene3D" id="3.30.1360.40">
    <property type="match status" value="1"/>
</dbReference>
<feature type="domain" description="Carboxyltransferase" evidence="4">
    <location>
        <begin position="5"/>
        <end position="206"/>
    </location>
</feature>
<evidence type="ECO:0000256" key="3">
    <source>
        <dbReference type="ARBA" id="ARBA00022840"/>
    </source>
</evidence>
<dbReference type="PANTHER" id="PTHR34698:SF2">
    <property type="entry name" value="5-OXOPROLINASE SUBUNIT B"/>
    <property type="match status" value="1"/>
</dbReference>
<organism evidence="5 6">
    <name type="scientific">Sedimentibacter saalensis</name>
    <dbReference type="NCBI Taxonomy" id="130788"/>
    <lineage>
        <taxon>Bacteria</taxon>
        <taxon>Bacillati</taxon>
        <taxon>Bacillota</taxon>
        <taxon>Tissierellia</taxon>
        <taxon>Sedimentibacter</taxon>
    </lineage>
</organism>
<dbReference type="GO" id="GO:0005524">
    <property type="term" value="F:ATP binding"/>
    <property type="evidence" value="ECO:0007669"/>
    <property type="project" value="UniProtKB-KW"/>
</dbReference>
<accession>A0A562J525</accession>
<reference evidence="5 6" key="1">
    <citation type="submission" date="2019-07" db="EMBL/GenBank/DDBJ databases">
        <title>Genomic Encyclopedia of Type Strains, Phase I: the one thousand microbial genomes (KMG-I) project.</title>
        <authorList>
            <person name="Kyrpides N."/>
        </authorList>
    </citation>
    <scope>NUCLEOTIDE SEQUENCE [LARGE SCALE GENOMIC DNA]</scope>
    <source>
        <strain evidence="5 6">DSM 13558</strain>
    </source>
</reference>
<dbReference type="RefSeq" id="WP_145085617.1">
    <property type="nucleotide sequence ID" value="NZ_VLKH01000010.1"/>
</dbReference>
<name>A0A562J525_9FIRM</name>
<dbReference type="Pfam" id="PF02682">
    <property type="entry name" value="CT_C_D"/>
    <property type="match status" value="1"/>
</dbReference>